<gene>
    <name evidence="2" type="ORF">NCTC10526_00055</name>
</gene>
<dbReference type="Proteomes" id="UP000254123">
    <property type="component" value="Unassembled WGS sequence"/>
</dbReference>
<dbReference type="Pfam" id="PF01381">
    <property type="entry name" value="HTH_3"/>
    <property type="match status" value="1"/>
</dbReference>
<protein>
    <submittedName>
        <fullName evidence="2">Helix-turn-helix domain</fullName>
    </submittedName>
</protein>
<proteinExistence type="predicted"/>
<dbReference type="CDD" id="cd00093">
    <property type="entry name" value="HTH_XRE"/>
    <property type="match status" value="1"/>
</dbReference>
<evidence type="ECO:0000313" key="2">
    <source>
        <dbReference type="EMBL" id="SUD89757.1"/>
    </source>
</evidence>
<dbReference type="AlphaFoldDB" id="A0A379LIL3"/>
<feature type="domain" description="HTH cro/C1-type" evidence="1">
    <location>
        <begin position="6"/>
        <end position="59"/>
    </location>
</feature>
<dbReference type="InterPro" id="IPR010982">
    <property type="entry name" value="Lambda_DNA-bd_dom_sf"/>
</dbReference>
<evidence type="ECO:0000313" key="3">
    <source>
        <dbReference type="Proteomes" id="UP000254123"/>
    </source>
</evidence>
<dbReference type="InterPro" id="IPR001387">
    <property type="entry name" value="Cro/C1-type_HTH"/>
</dbReference>
<name>A0A379LIL3_9GAMM</name>
<dbReference type="RefSeq" id="WP_028859748.1">
    <property type="nucleotide sequence ID" value="NZ_CAJHAQ010000001.1"/>
</dbReference>
<dbReference type="Gene3D" id="1.10.260.40">
    <property type="entry name" value="lambda repressor-like DNA-binding domains"/>
    <property type="match status" value="1"/>
</dbReference>
<dbReference type="GO" id="GO:0003677">
    <property type="term" value="F:DNA binding"/>
    <property type="evidence" value="ECO:0007669"/>
    <property type="project" value="InterPro"/>
</dbReference>
<keyword evidence="3" id="KW-1185">Reference proteome</keyword>
<reference evidence="2 3" key="1">
    <citation type="submission" date="2018-06" db="EMBL/GenBank/DDBJ databases">
        <authorList>
            <consortium name="Pathogen Informatics"/>
            <person name="Doyle S."/>
        </authorList>
    </citation>
    <scope>NUCLEOTIDE SEQUENCE [LARGE SCALE GENOMIC DNA]</scope>
    <source>
        <strain evidence="2 3">NCTC10526</strain>
    </source>
</reference>
<dbReference type="SUPFAM" id="SSF47413">
    <property type="entry name" value="lambda repressor-like DNA-binding domains"/>
    <property type="match status" value="1"/>
</dbReference>
<organism evidence="2 3">
    <name type="scientific">Psychrobacter phenylpyruvicus</name>
    <dbReference type="NCBI Taxonomy" id="29432"/>
    <lineage>
        <taxon>Bacteria</taxon>
        <taxon>Pseudomonadati</taxon>
        <taxon>Pseudomonadota</taxon>
        <taxon>Gammaproteobacteria</taxon>
        <taxon>Moraxellales</taxon>
        <taxon>Moraxellaceae</taxon>
        <taxon>Psychrobacter</taxon>
    </lineage>
</organism>
<evidence type="ECO:0000259" key="1">
    <source>
        <dbReference type="PROSITE" id="PS50943"/>
    </source>
</evidence>
<sequence length="128" mass="14009">MSNLFLAEERSRLGLKAKDVADYAGIAIPTQSNYEQGKRYPDAQYLIKIAELGFDINYVITGRRDSLLLSTQEKLLIELFRQASESVQKHVITGLMYGEQAQATGAGNTVSVGDGNTGNIAGRDIKLK</sequence>
<dbReference type="SMART" id="SM00530">
    <property type="entry name" value="HTH_XRE"/>
    <property type="match status" value="1"/>
</dbReference>
<dbReference type="EMBL" id="UGVC01000001">
    <property type="protein sequence ID" value="SUD89757.1"/>
    <property type="molecule type" value="Genomic_DNA"/>
</dbReference>
<dbReference type="PROSITE" id="PS50943">
    <property type="entry name" value="HTH_CROC1"/>
    <property type="match status" value="1"/>
</dbReference>
<accession>A0A379LIL3</accession>
<dbReference type="STRING" id="1123034.GCA_000685805_02300"/>